<gene>
    <name evidence="1" type="ORF">OE88DRAFT_1656298</name>
</gene>
<sequence length="91" mass="10058">MADEERSLSNARQRQYTSAYHQYPFYTSSPTPHYASWHGSLSATAATTSEPGSRHQSFSGRICNAPGRLHSTCEDFAVIGTHKALSSCHHM</sequence>
<keyword evidence="2" id="KW-1185">Reference proteome</keyword>
<dbReference type="EMBL" id="ML213508">
    <property type="protein sequence ID" value="TFK52741.1"/>
    <property type="molecule type" value="Genomic_DNA"/>
</dbReference>
<accession>A0A5C3NGS7</accession>
<name>A0A5C3NGS7_9AGAM</name>
<dbReference type="AlphaFoldDB" id="A0A5C3NGS7"/>
<organism evidence="1 2">
    <name type="scientific">Heliocybe sulcata</name>
    <dbReference type="NCBI Taxonomy" id="5364"/>
    <lineage>
        <taxon>Eukaryota</taxon>
        <taxon>Fungi</taxon>
        <taxon>Dikarya</taxon>
        <taxon>Basidiomycota</taxon>
        <taxon>Agaricomycotina</taxon>
        <taxon>Agaricomycetes</taxon>
        <taxon>Gloeophyllales</taxon>
        <taxon>Gloeophyllaceae</taxon>
        <taxon>Heliocybe</taxon>
    </lineage>
</organism>
<proteinExistence type="predicted"/>
<dbReference type="Proteomes" id="UP000305948">
    <property type="component" value="Unassembled WGS sequence"/>
</dbReference>
<evidence type="ECO:0000313" key="1">
    <source>
        <dbReference type="EMBL" id="TFK52741.1"/>
    </source>
</evidence>
<evidence type="ECO:0000313" key="2">
    <source>
        <dbReference type="Proteomes" id="UP000305948"/>
    </source>
</evidence>
<protein>
    <submittedName>
        <fullName evidence="1">Uncharacterized protein</fullName>
    </submittedName>
</protein>
<reference evidence="1 2" key="1">
    <citation type="journal article" date="2019" name="Nat. Ecol. Evol.">
        <title>Megaphylogeny resolves global patterns of mushroom evolution.</title>
        <authorList>
            <person name="Varga T."/>
            <person name="Krizsan K."/>
            <person name="Foldi C."/>
            <person name="Dima B."/>
            <person name="Sanchez-Garcia M."/>
            <person name="Sanchez-Ramirez S."/>
            <person name="Szollosi G.J."/>
            <person name="Szarkandi J.G."/>
            <person name="Papp V."/>
            <person name="Albert L."/>
            <person name="Andreopoulos W."/>
            <person name="Angelini C."/>
            <person name="Antonin V."/>
            <person name="Barry K.W."/>
            <person name="Bougher N.L."/>
            <person name="Buchanan P."/>
            <person name="Buyck B."/>
            <person name="Bense V."/>
            <person name="Catcheside P."/>
            <person name="Chovatia M."/>
            <person name="Cooper J."/>
            <person name="Damon W."/>
            <person name="Desjardin D."/>
            <person name="Finy P."/>
            <person name="Geml J."/>
            <person name="Haridas S."/>
            <person name="Hughes K."/>
            <person name="Justo A."/>
            <person name="Karasinski D."/>
            <person name="Kautmanova I."/>
            <person name="Kiss B."/>
            <person name="Kocsube S."/>
            <person name="Kotiranta H."/>
            <person name="LaButti K.M."/>
            <person name="Lechner B.E."/>
            <person name="Liimatainen K."/>
            <person name="Lipzen A."/>
            <person name="Lukacs Z."/>
            <person name="Mihaltcheva S."/>
            <person name="Morgado L.N."/>
            <person name="Niskanen T."/>
            <person name="Noordeloos M.E."/>
            <person name="Ohm R.A."/>
            <person name="Ortiz-Santana B."/>
            <person name="Ovrebo C."/>
            <person name="Racz N."/>
            <person name="Riley R."/>
            <person name="Savchenko A."/>
            <person name="Shiryaev A."/>
            <person name="Soop K."/>
            <person name="Spirin V."/>
            <person name="Szebenyi C."/>
            <person name="Tomsovsky M."/>
            <person name="Tulloss R.E."/>
            <person name="Uehling J."/>
            <person name="Grigoriev I.V."/>
            <person name="Vagvolgyi C."/>
            <person name="Papp T."/>
            <person name="Martin F.M."/>
            <person name="Miettinen O."/>
            <person name="Hibbett D.S."/>
            <person name="Nagy L.G."/>
        </authorList>
    </citation>
    <scope>NUCLEOTIDE SEQUENCE [LARGE SCALE GENOMIC DNA]</scope>
    <source>
        <strain evidence="1 2">OMC1185</strain>
    </source>
</reference>